<dbReference type="EMBL" id="CAEZSM010000052">
    <property type="protein sequence ID" value="CAB4542254.1"/>
    <property type="molecule type" value="Genomic_DNA"/>
</dbReference>
<dbReference type="CDD" id="cd05009">
    <property type="entry name" value="SIS_GlmS_GlmD_2"/>
    <property type="match status" value="1"/>
</dbReference>
<dbReference type="EMBL" id="CAFABD010000004">
    <property type="protein sequence ID" value="CAB4816113.1"/>
    <property type="molecule type" value="Genomic_DNA"/>
</dbReference>
<dbReference type="Gene3D" id="3.40.50.10490">
    <property type="entry name" value="Glucose-6-phosphate isomerase like protein, domain 1"/>
    <property type="match status" value="2"/>
</dbReference>
<dbReference type="CDD" id="cd05008">
    <property type="entry name" value="SIS_GlmS_GlmD_1"/>
    <property type="match status" value="1"/>
</dbReference>
<dbReference type="InterPro" id="IPR035466">
    <property type="entry name" value="GlmS/AgaS_SIS"/>
</dbReference>
<dbReference type="EMBL" id="CAFBOX010000075">
    <property type="protein sequence ID" value="CAB4996949.1"/>
    <property type="molecule type" value="Genomic_DNA"/>
</dbReference>
<protein>
    <submittedName>
        <fullName evidence="3">Unannotated protein</fullName>
    </submittedName>
</protein>
<accession>A0A6J7P1C2</accession>
<gene>
    <name evidence="1" type="ORF">UFOPK1438_00534</name>
    <name evidence="2" type="ORF">UFOPK3166_00063</name>
    <name evidence="3" type="ORF">UFOPK4035_00551</name>
</gene>
<reference evidence="3" key="1">
    <citation type="submission" date="2020-05" db="EMBL/GenBank/DDBJ databases">
        <authorList>
            <person name="Chiriac C."/>
            <person name="Salcher M."/>
            <person name="Ghai R."/>
            <person name="Kavagutti S V."/>
        </authorList>
    </citation>
    <scope>NUCLEOTIDE SEQUENCE</scope>
</reference>
<dbReference type="InterPro" id="IPR046348">
    <property type="entry name" value="SIS_dom_sf"/>
</dbReference>
<evidence type="ECO:0000313" key="2">
    <source>
        <dbReference type="EMBL" id="CAB4816113.1"/>
    </source>
</evidence>
<dbReference type="InterPro" id="IPR035490">
    <property type="entry name" value="GlmS/FrlB_SIS"/>
</dbReference>
<evidence type="ECO:0000313" key="1">
    <source>
        <dbReference type="EMBL" id="CAB4542254.1"/>
    </source>
</evidence>
<dbReference type="GO" id="GO:0097367">
    <property type="term" value="F:carbohydrate derivative binding"/>
    <property type="evidence" value="ECO:0007669"/>
    <property type="project" value="InterPro"/>
</dbReference>
<evidence type="ECO:0000313" key="3">
    <source>
        <dbReference type="EMBL" id="CAB4996949.1"/>
    </source>
</evidence>
<proteinExistence type="predicted"/>
<sequence>MSIKIACEYADAEIASQPSIWAQVADFAPSSLHLLPEKGEKVAVVGCGSSWFMSMAYASLREAAGHGDTDVYVGSEMNYERKYDKIVSISRSGTTTEVVKMLEKTKIPSVMLTSVHGSPVTKHATHSIVMPFADEKSVLQTRWATAALGLLRMHLGFDLRSIIKDAQEALTCDLGDLVNVQQITFLGRGWTIGLAQEAALKTRESSQFWAEAYPALDYRHGPLSISEPGRAVWAFGEIPDDLIRDIKKTGALFESSTLDPMAHLIKAHRVAIAIAKKRGLDADNPRGLSRSIILDK</sequence>
<dbReference type="GO" id="GO:1901135">
    <property type="term" value="P:carbohydrate derivative metabolic process"/>
    <property type="evidence" value="ECO:0007669"/>
    <property type="project" value="InterPro"/>
</dbReference>
<dbReference type="PANTHER" id="PTHR10937">
    <property type="entry name" value="GLUCOSAMINE--FRUCTOSE-6-PHOSPHATE AMINOTRANSFERASE, ISOMERIZING"/>
    <property type="match status" value="1"/>
</dbReference>
<name>A0A6J7P1C2_9ZZZZ</name>
<dbReference type="SUPFAM" id="SSF53697">
    <property type="entry name" value="SIS domain"/>
    <property type="match status" value="1"/>
</dbReference>
<dbReference type="AlphaFoldDB" id="A0A6J7P1C2"/>
<organism evidence="3">
    <name type="scientific">freshwater metagenome</name>
    <dbReference type="NCBI Taxonomy" id="449393"/>
    <lineage>
        <taxon>unclassified sequences</taxon>
        <taxon>metagenomes</taxon>
        <taxon>ecological metagenomes</taxon>
    </lineage>
</organism>